<evidence type="ECO:0000259" key="13">
    <source>
        <dbReference type="Pfam" id="PF04452"/>
    </source>
</evidence>
<dbReference type="STRING" id="1884381.SAMN05518846_10844"/>
<evidence type="ECO:0000313" key="15">
    <source>
        <dbReference type="EMBL" id="SFK04964.1"/>
    </source>
</evidence>
<evidence type="ECO:0000256" key="12">
    <source>
        <dbReference type="PIRNR" id="PIRNR015601"/>
    </source>
</evidence>
<dbReference type="GO" id="GO:0070042">
    <property type="term" value="F:rRNA (uridine-N3-)-methyltransferase activity"/>
    <property type="evidence" value="ECO:0007669"/>
    <property type="project" value="TreeGrafter"/>
</dbReference>
<name>A0A1I3WBB4_9BACL</name>
<keyword evidence="16" id="KW-1185">Reference proteome</keyword>
<dbReference type="SUPFAM" id="SSF88697">
    <property type="entry name" value="PUA domain-like"/>
    <property type="match status" value="1"/>
</dbReference>
<comment type="catalytic activity">
    <reaction evidence="11 12">
        <text>uridine(1498) in 16S rRNA + S-adenosyl-L-methionine = N(3)-methyluridine(1498) in 16S rRNA + S-adenosyl-L-homocysteine + H(+)</text>
        <dbReference type="Rhea" id="RHEA:42920"/>
        <dbReference type="Rhea" id="RHEA-COMP:10283"/>
        <dbReference type="Rhea" id="RHEA-COMP:10284"/>
        <dbReference type="ChEBI" id="CHEBI:15378"/>
        <dbReference type="ChEBI" id="CHEBI:57856"/>
        <dbReference type="ChEBI" id="CHEBI:59789"/>
        <dbReference type="ChEBI" id="CHEBI:65315"/>
        <dbReference type="ChEBI" id="CHEBI:74502"/>
        <dbReference type="EC" id="2.1.1.193"/>
    </reaction>
</comment>
<dbReference type="Gene3D" id="3.40.1280.10">
    <property type="match status" value="1"/>
</dbReference>
<reference evidence="16" key="1">
    <citation type="submission" date="2016-10" db="EMBL/GenBank/DDBJ databases">
        <authorList>
            <person name="Varghese N."/>
            <person name="Submissions S."/>
        </authorList>
    </citation>
    <scope>NUCLEOTIDE SEQUENCE [LARGE SCALE GENOMIC DNA]</scope>
    <source>
        <strain evidence="16">OK042</strain>
    </source>
</reference>
<keyword evidence="5 12" id="KW-0963">Cytoplasm</keyword>
<organism evidence="15 16">
    <name type="scientific">Brevibacillus centrosporus</name>
    <dbReference type="NCBI Taxonomy" id="54910"/>
    <lineage>
        <taxon>Bacteria</taxon>
        <taxon>Bacillati</taxon>
        <taxon>Bacillota</taxon>
        <taxon>Bacilli</taxon>
        <taxon>Bacillales</taxon>
        <taxon>Paenibacillaceae</taxon>
        <taxon>Brevibacillus</taxon>
    </lineage>
</organism>
<protein>
    <recommendedName>
        <fullName evidence="4 12">Ribosomal RNA small subunit methyltransferase E</fullName>
        <ecNumber evidence="3 12">2.1.1.193</ecNumber>
    </recommendedName>
</protein>
<proteinExistence type="inferred from homology"/>
<dbReference type="AlphaFoldDB" id="A0A1I3WBB4"/>
<dbReference type="CDD" id="cd18084">
    <property type="entry name" value="RsmE-like"/>
    <property type="match status" value="1"/>
</dbReference>
<dbReference type="PANTHER" id="PTHR30027">
    <property type="entry name" value="RIBOSOMAL RNA SMALL SUBUNIT METHYLTRANSFERASE E"/>
    <property type="match status" value="1"/>
</dbReference>
<keyword evidence="6 12" id="KW-0698">rRNA processing</keyword>
<comment type="function">
    <text evidence="10 12">Specifically methylates the N3 position of the uracil ring of uridine 1498 (m3U1498) in 16S rRNA. Acts on the fully assembled 30S ribosomal subunit.</text>
</comment>
<evidence type="ECO:0000313" key="16">
    <source>
        <dbReference type="Proteomes" id="UP000198915"/>
    </source>
</evidence>
<gene>
    <name evidence="15" type="ORF">SAMN05518846_10844</name>
</gene>
<dbReference type="InterPro" id="IPR046887">
    <property type="entry name" value="RsmE_PUA-like"/>
</dbReference>
<dbReference type="InterPro" id="IPR046886">
    <property type="entry name" value="RsmE_MTase_dom"/>
</dbReference>
<dbReference type="NCBIfam" id="NF008692">
    <property type="entry name" value="PRK11713.1-5"/>
    <property type="match status" value="1"/>
</dbReference>
<evidence type="ECO:0000256" key="1">
    <source>
        <dbReference type="ARBA" id="ARBA00004496"/>
    </source>
</evidence>
<feature type="domain" description="Ribosomal RNA small subunit methyltransferase E PUA-like" evidence="14">
    <location>
        <begin position="20"/>
        <end position="64"/>
    </location>
</feature>
<dbReference type="NCBIfam" id="TIGR00046">
    <property type="entry name" value="RsmE family RNA methyltransferase"/>
    <property type="match status" value="1"/>
</dbReference>
<comment type="similarity">
    <text evidence="2 12">Belongs to the RNA methyltransferase RsmE family.</text>
</comment>
<dbReference type="EMBL" id="FORT01000008">
    <property type="protein sequence ID" value="SFK04964.1"/>
    <property type="molecule type" value="Genomic_DNA"/>
</dbReference>
<dbReference type="InterPro" id="IPR006700">
    <property type="entry name" value="RsmE"/>
</dbReference>
<comment type="subcellular location">
    <subcellularLocation>
        <location evidence="1 12">Cytoplasm</location>
    </subcellularLocation>
</comment>
<keyword evidence="8 12" id="KW-0808">Transferase</keyword>
<evidence type="ECO:0000256" key="3">
    <source>
        <dbReference type="ARBA" id="ARBA00012328"/>
    </source>
</evidence>
<dbReference type="PIRSF" id="PIRSF015601">
    <property type="entry name" value="MTase_slr0722"/>
    <property type="match status" value="1"/>
</dbReference>
<dbReference type="GO" id="GO:0005737">
    <property type="term" value="C:cytoplasm"/>
    <property type="evidence" value="ECO:0007669"/>
    <property type="project" value="UniProtKB-SubCell"/>
</dbReference>
<evidence type="ECO:0000256" key="6">
    <source>
        <dbReference type="ARBA" id="ARBA00022552"/>
    </source>
</evidence>
<evidence type="ECO:0000256" key="11">
    <source>
        <dbReference type="ARBA" id="ARBA00047944"/>
    </source>
</evidence>
<dbReference type="Pfam" id="PF04452">
    <property type="entry name" value="Methyltrans_RNA"/>
    <property type="match status" value="1"/>
</dbReference>
<dbReference type="SUPFAM" id="SSF75217">
    <property type="entry name" value="alpha/beta knot"/>
    <property type="match status" value="1"/>
</dbReference>
<dbReference type="InterPro" id="IPR029026">
    <property type="entry name" value="tRNA_m1G_MTases_N"/>
</dbReference>
<keyword evidence="9 12" id="KW-0949">S-adenosyl-L-methionine</keyword>
<dbReference type="GO" id="GO:0070475">
    <property type="term" value="P:rRNA base methylation"/>
    <property type="evidence" value="ECO:0007669"/>
    <property type="project" value="TreeGrafter"/>
</dbReference>
<evidence type="ECO:0000256" key="7">
    <source>
        <dbReference type="ARBA" id="ARBA00022603"/>
    </source>
</evidence>
<dbReference type="EC" id="2.1.1.193" evidence="3 12"/>
<dbReference type="Proteomes" id="UP000198915">
    <property type="component" value="Unassembled WGS sequence"/>
</dbReference>
<evidence type="ECO:0000256" key="8">
    <source>
        <dbReference type="ARBA" id="ARBA00022679"/>
    </source>
</evidence>
<dbReference type="InterPro" id="IPR015947">
    <property type="entry name" value="PUA-like_sf"/>
</dbReference>
<evidence type="ECO:0000256" key="9">
    <source>
        <dbReference type="ARBA" id="ARBA00022691"/>
    </source>
</evidence>
<evidence type="ECO:0000256" key="2">
    <source>
        <dbReference type="ARBA" id="ARBA00005528"/>
    </source>
</evidence>
<dbReference type="Pfam" id="PF20260">
    <property type="entry name" value="PUA_4"/>
    <property type="match status" value="1"/>
</dbReference>
<feature type="domain" description="Ribosomal RNA small subunit methyltransferase E methyltransferase" evidence="13">
    <location>
        <begin position="73"/>
        <end position="237"/>
    </location>
</feature>
<evidence type="ECO:0000256" key="10">
    <source>
        <dbReference type="ARBA" id="ARBA00025699"/>
    </source>
</evidence>
<keyword evidence="7 12" id="KW-0489">Methyltransferase</keyword>
<dbReference type="Gene3D" id="2.40.240.20">
    <property type="entry name" value="Hypothetical PUA domain-like, domain 1"/>
    <property type="match status" value="1"/>
</dbReference>
<dbReference type="NCBIfam" id="NF008691">
    <property type="entry name" value="PRK11713.1-4"/>
    <property type="match status" value="1"/>
</dbReference>
<evidence type="ECO:0000259" key="14">
    <source>
        <dbReference type="Pfam" id="PF20260"/>
    </source>
</evidence>
<accession>A0A1I3WBB4</accession>
<dbReference type="PANTHER" id="PTHR30027:SF3">
    <property type="entry name" value="16S RRNA (URACIL(1498)-N(3))-METHYLTRANSFERASE"/>
    <property type="match status" value="1"/>
</dbReference>
<evidence type="ECO:0000256" key="5">
    <source>
        <dbReference type="ARBA" id="ARBA00022490"/>
    </source>
</evidence>
<sequence length="250" mass="27870">MQRYFALPDHFNEHEVTIVGDDVHHIVNVMRSKEGEKIFVSDGAGRSAVAKLVSLSAKEVRATIVELLNEQRELPIRVTIGQGLPKGEKMEWILQKGTELGAYSFFPFSSERTIVKLDAKKEAKKLERWRKIVKEAAEQSHRDVLPELLAPVSFREALKAGEQYTRCAIAYEKEGGTTMHQVLTEMTADESLLVLIGPEGGFTSDEVAQAEAKGFLSVSLGPRILRTETASQYVLACASYQFERTTPSSR</sequence>
<dbReference type="InterPro" id="IPR029028">
    <property type="entry name" value="Alpha/beta_knot_MTases"/>
</dbReference>
<dbReference type="RefSeq" id="WP_092269036.1">
    <property type="nucleotide sequence ID" value="NZ_CP183838.1"/>
</dbReference>
<evidence type="ECO:0000256" key="4">
    <source>
        <dbReference type="ARBA" id="ARBA00013673"/>
    </source>
</evidence>